<dbReference type="Proteomes" id="UP000629438">
    <property type="component" value="Unassembled WGS sequence"/>
</dbReference>
<evidence type="ECO:0000256" key="8">
    <source>
        <dbReference type="ARBA" id="ARBA00045517"/>
    </source>
</evidence>
<evidence type="ECO:0000256" key="7">
    <source>
        <dbReference type="ARBA" id="ARBA00033453"/>
    </source>
</evidence>
<feature type="non-terminal residue" evidence="10">
    <location>
        <position position="1"/>
    </location>
</feature>
<comment type="function">
    <text evidence="8">Acrosomal protein that maintains proacrosin (pro-ACR) as an enzymatically inactive zymogen in the acrosome. Involved also in the acrosome formation.</text>
</comment>
<evidence type="ECO:0000313" key="10">
    <source>
        <dbReference type="EMBL" id="NWI06384.1"/>
    </source>
</evidence>
<keyword evidence="5" id="KW-0968">Cytoplasmic vesicle</keyword>
<name>A0A850ZM11_9PASS</name>
<feature type="non-terminal residue" evidence="10">
    <location>
        <position position="554"/>
    </location>
</feature>
<dbReference type="GO" id="GO:0005634">
    <property type="term" value="C:nucleus"/>
    <property type="evidence" value="ECO:0007669"/>
    <property type="project" value="TreeGrafter"/>
</dbReference>
<dbReference type="OrthoDB" id="9009946at2759"/>
<evidence type="ECO:0000256" key="4">
    <source>
        <dbReference type="ARBA" id="ARBA00022729"/>
    </source>
</evidence>
<evidence type="ECO:0000313" key="11">
    <source>
        <dbReference type="Proteomes" id="UP000629438"/>
    </source>
</evidence>
<evidence type="ECO:0000256" key="6">
    <source>
        <dbReference type="ARBA" id="ARBA00032734"/>
    </source>
</evidence>
<feature type="region of interest" description="Disordered" evidence="9">
    <location>
        <begin position="131"/>
        <end position="156"/>
    </location>
</feature>
<dbReference type="InterPro" id="IPR009865">
    <property type="entry name" value="Proacrosin-bd"/>
</dbReference>
<dbReference type="PANTHER" id="PTHR21362">
    <property type="entry name" value="ACROSIN-BINDING PROTEIN"/>
    <property type="match status" value="1"/>
</dbReference>
<keyword evidence="11" id="KW-1185">Reference proteome</keyword>
<accession>A0A850ZM11</accession>
<evidence type="ECO:0000256" key="5">
    <source>
        <dbReference type="ARBA" id="ARBA00023329"/>
    </source>
</evidence>
<protein>
    <recommendedName>
        <fullName evidence="2">Acrosin-binding protein</fullName>
    </recommendedName>
    <alternativeName>
        <fullName evidence="6">Acrosin-binding protein, 60 kDa form</fullName>
    </alternativeName>
    <alternativeName>
        <fullName evidence="7">Proacrosin-binding protein sp32</fullName>
    </alternativeName>
</protein>
<reference evidence="10" key="1">
    <citation type="submission" date="2019-09" db="EMBL/GenBank/DDBJ databases">
        <title>Bird 10,000 Genomes (B10K) Project - Family phase.</title>
        <authorList>
            <person name="Zhang G."/>
        </authorList>
    </citation>
    <scope>NUCLEOTIDE SEQUENCE</scope>
    <source>
        <strain evidence="10">B10K-DU-012-47</strain>
    </source>
</reference>
<evidence type="ECO:0000256" key="9">
    <source>
        <dbReference type="SAM" id="MobiDB-lite"/>
    </source>
</evidence>
<evidence type="ECO:0000256" key="1">
    <source>
        <dbReference type="ARBA" id="ARBA00004218"/>
    </source>
</evidence>
<comment type="subcellular location">
    <subcellularLocation>
        <location evidence="1">Cytoplasmic vesicle</location>
        <location evidence="1">Secretory vesicle</location>
        <location evidence="1">Acrosome</location>
    </subcellularLocation>
</comment>
<sequence length="554" mass="62571">RTAHPSPSRACPAGVLTLPTAAVAPPVPPIPGSPLSDREYQEFFAKLHPPWQANMFCLLRQAYGCLSPSILRLDQEENHGEIPEGPVCTEFPEVVQFQTFCQFAQYRCLKQQFFLKVRNLLKFSPALLGQKPRPTKHPTATPKVPTPWQKSRTTGPPVLWAATSPSRVESPDDQSLRKSIWQLIHSALSLDASLDAKDSSWNFTSLGPGRTSELEIPPRGSPCSSHFPQCPFKVPHVPALCVLPSDGIQHLGTWKDIHVLPCSSVCTKNCICPLTQSFPLLCHLSATTPTPLSASRLSRIHIVILLLALQNDEAVLVLCYAVLEGNCLSSMLTMAWKEMERRVFGFGDSVCDNLGRHHMDLCPDCAFCSLKREQCQNIETLNRVHCDSGGFSTYINPQISAQHWDIEGKSRSSQALEDYDMDFLRGMRMEYWCSRIAIYGCKDPAVTFWLKAEYDVFQDSSGKVGDHQWMFPSLLLLFFVRPPFPCHQICDSSGVQHPSYCMFKSYQCLLKSIYNQRVTRVQCKRNKTYWVLSMKEGDKEVQLWRESFHSLSRQ</sequence>
<comment type="caution">
    <text evidence="10">The sequence shown here is derived from an EMBL/GenBank/DDBJ whole genome shotgun (WGS) entry which is preliminary data.</text>
</comment>
<dbReference type="GO" id="GO:0001669">
    <property type="term" value="C:acrosomal vesicle"/>
    <property type="evidence" value="ECO:0007669"/>
    <property type="project" value="UniProtKB-SubCell"/>
</dbReference>
<evidence type="ECO:0000256" key="3">
    <source>
        <dbReference type="ARBA" id="ARBA00022553"/>
    </source>
</evidence>
<proteinExistence type="predicted"/>
<gene>
    <name evidence="10" type="primary">Acrbp_1</name>
    <name evidence="10" type="ORF">TICMUR_R08563</name>
</gene>
<evidence type="ECO:0000256" key="2">
    <source>
        <dbReference type="ARBA" id="ARBA00018940"/>
    </source>
</evidence>
<dbReference type="AlphaFoldDB" id="A0A850ZM11"/>
<dbReference type="PANTHER" id="PTHR21362:SF1">
    <property type="entry name" value="ACROSIN-BINDING PROTEIN"/>
    <property type="match status" value="1"/>
</dbReference>
<organism evidence="10 11">
    <name type="scientific">Tichodroma muraria</name>
    <dbReference type="NCBI Taxonomy" id="237442"/>
    <lineage>
        <taxon>Eukaryota</taxon>
        <taxon>Metazoa</taxon>
        <taxon>Chordata</taxon>
        <taxon>Craniata</taxon>
        <taxon>Vertebrata</taxon>
        <taxon>Euteleostomi</taxon>
        <taxon>Archelosauria</taxon>
        <taxon>Archosauria</taxon>
        <taxon>Dinosauria</taxon>
        <taxon>Saurischia</taxon>
        <taxon>Theropoda</taxon>
        <taxon>Coelurosauria</taxon>
        <taxon>Aves</taxon>
        <taxon>Neognathae</taxon>
        <taxon>Neoaves</taxon>
        <taxon>Telluraves</taxon>
        <taxon>Australaves</taxon>
        <taxon>Passeriformes</taxon>
        <taxon>Sittidae</taxon>
        <taxon>Tichodroma</taxon>
    </lineage>
</organism>
<keyword evidence="4" id="KW-0732">Signal</keyword>
<keyword evidence="3" id="KW-0597">Phosphoprotein</keyword>
<dbReference type="Pfam" id="PF07222">
    <property type="entry name" value="PBP_sp32"/>
    <property type="match status" value="1"/>
</dbReference>
<dbReference type="EMBL" id="WAAG01082994">
    <property type="protein sequence ID" value="NWI06384.1"/>
    <property type="molecule type" value="Genomic_DNA"/>
</dbReference>